<proteinExistence type="predicted"/>
<comment type="caution">
    <text evidence="2">The sequence shown here is derived from an EMBL/GenBank/DDBJ whole genome shotgun (WGS) entry which is preliminary data.</text>
</comment>
<sequence length="191" mass="20669">MFFAKPRSRFLVPMLLSWLTAGSVGMPSGSVARPSQVFYTGSGAAYWPNGSTVAVGPAPPPRQHLTSNTRELVERQWSEIYCYDSGTAVDQVWADGCVEDYCGTIQGVQVIGGGDLSMHCQVKDGMSVLMSVTADSGCSFNISTADICIYNFEQPIKECNIGMEKQGGVYSIPGSQWRTDPGNWFGNKTDV</sequence>
<gene>
    <name evidence="2" type="ORF">FB45DRAFT_1004390</name>
</gene>
<dbReference type="AlphaFoldDB" id="A0AAD7BS95"/>
<protein>
    <submittedName>
        <fullName evidence="2">Uncharacterized protein</fullName>
    </submittedName>
</protein>
<keyword evidence="1" id="KW-0732">Signal</keyword>
<evidence type="ECO:0000313" key="3">
    <source>
        <dbReference type="Proteomes" id="UP001221142"/>
    </source>
</evidence>
<dbReference type="EMBL" id="JARKIF010000010">
    <property type="protein sequence ID" value="KAJ7628975.1"/>
    <property type="molecule type" value="Genomic_DNA"/>
</dbReference>
<dbReference type="Proteomes" id="UP001221142">
    <property type="component" value="Unassembled WGS sequence"/>
</dbReference>
<reference evidence="2" key="1">
    <citation type="submission" date="2023-03" db="EMBL/GenBank/DDBJ databases">
        <title>Massive genome expansion in bonnet fungi (Mycena s.s.) driven by repeated elements and novel gene families across ecological guilds.</title>
        <authorList>
            <consortium name="Lawrence Berkeley National Laboratory"/>
            <person name="Harder C.B."/>
            <person name="Miyauchi S."/>
            <person name="Viragh M."/>
            <person name="Kuo A."/>
            <person name="Thoen E."/>
            <person name="Andreopoulos B."/>
            <person name="Lu D."/>
            <person name="Skrede I."/>
            <person name="Drula E."/>
            <person name="Henrissat B."/>
            <person name="Morin E."/>
            <person name="Kohler A."/>
            <person name="Barry K."/>
            <person name="LaButti K."/>
            <person name="Morin E."/>
            <person name="Salamov A."/>
            <person name="Lipzen A."/>
            <person name="Mereny Z."/>
            <person name="Hegedus B."/>
            <person name="Baldrian P."/>
            <person name="Stursova M."/>
            <person name="Weitz H."/>
            <person name="Taylor A."/>
            <person name="Grigoriev I.V."/>
            <person name="Nagy L.G."/>
            <person name="Martin F."/>
            <person name="Kauserud H."/>
        </authorList>
    </citation>
    <scope>NUCLEOTIDE SEQUENCE</scope>
    <source>
        <strain evidence="2">9284</strain>
    </source>
</reference>
<organism evidence="2 3">
    <name type="scientific">Roridomyces roridus</name>
    <dbReference type="NCBI Taxonomy" id="1738132"/>
    <lineage>
        <taxon>Eukaryota</taxon>
        <taxon>Fungi</taxon>
        <taxon>Dikarya</taxon>
        <taxon>Basidiomycota</taxon>
        <taxon>Agaricomycotina</taxon>
        <taxon>Agaricomycetes</taxon>
        <taxon>Agaricomycetidae</taxon>
        <taxon>Agaricales</taxon>
        <taxon>Marasmiineae</taxon>
        <taxon>Mycenaceae</taxon>
        <taxon>Roridomyces</taxon>
    </lineage>
</organism>
<name>A0AAD7BS95_9AGAR</name>
<keyword evidence="3" id="KW-1185">Reference proteome</keyword>
<feature type="signal peptide" evidence="1">
    <location>
        <begin position="1"/>
        <end position="25"/>
    </location>
</feature>
<evidence type="ECO:0000256" key="1">
    <source>
        <dbReference type="SAM" id="SignalP"/>
    </source>
</evidence>
<feature type="chain" id="PRO_5042183229" evidence="1">
    <location>
        <begin position="26"/>
        <end position="191"/>
    </location>
</feature>
<accession>A0AAD7BS95</accession>
<evidence type="ECO:0000313" key="2">
    <source>
        <dbReference type="EMBL" id="KAJ7628975.1"/>
    </source>
</evidence>